<dbReference type="PROSITE" id="PS00041">
    <property type="entry name" value="HTH_ARAC_FAMILY_1"/>
    <property type="match status" value="1"/>
</dbReference>
<reference evidence="5 6" key="1">
    <citation type="submission" date="2016-01" db="EMBL/GenBank/DDBJ databases">
        <authorList>
            <person name="Oliw E.H."/>
        </authorList>
    </citation>
    <scope>NUCLEOTIDE SEQUENCE [LARGE SCALE GENOMIC DNA]</scope>
    <source>
        <strain evidence="5 6">Kerr 14</strain>
    </source>
</reference>
<dbReference type="SUPFAM" id="SSF46689">
    <property type="entry name" value="Homeodomain-like"/>
    <property type="match status" value="2"/>
</dbReference>
<evidence type="ECO:0000256" key="2">
    <source>
        <dbReference type="ARBA" id="ARBA00023125"/>
    </source>
</evidence>
<dbReference type="AlphaFoldDB" id="A0A1S7R7S7"/>
<evidence type="ECO:0000256" key="1">
    <source>
        <dbReference type="ARBA" id="ARBA00023015"/>
    </source>
</evidence>
<proteinExistence type="predicted"/>
<dbReference type="PROSITE" id="PS01124">
    <property type="entry name" value="HTH_ARAC_FAMILY_2"/>
    <property type="match status" value="1"/>
</dbReference>
<dbReference type="InterPro" id="IPR009057">
    <property type="entry name" value="Homeodomain-like_sf"/>
</dbReference>
<keyword evidence="3" id="KW-0804">Transcription</keyword>
<dbReference type="Proteomes" id="UP000191897">
    <property type="component" value="Unassembled WGS sequence"/>
</dbReference>
<name>A0A1S7R7S7_AGRTU</name>
<organism evidence="5 6">
    <name type="scientific">Agrobacterium tumefaciens str. Kerr 14</name>
    <dbReference type="NCBI Taxonomy" id="1183424"/>
    <lineage>
        <taxon>Bacteria</taxon>
        <taxon>Pseudomonadati</taxon>
        <taxon>Pseudomonadota</taxon>
        <taxon>Alphaproteobacteria</taxon>
        <taxon>Hyphomicrobiales</taxon>
        <taxon>Rhizobiaceae</taxon>
        <taxon>Rhizobium/Agrobacterium group</taxon>
        <taxon>Agrobacterium</taxon>
        <taxon>Agrobacterium tumefaciens complex</taxon>
    </lineage>
</organism>
<dbReference type="Gene3D" id="3.20.80.10">
    <property type="entry name" value="Regulatory factor, effector binding domain"/>
    <property type="match status" value="1"/>
</dbReference>
<dbReference type="Pfam" id="PF06445">
    <property type="entry name" value="GyrI-like"/>
    <property type="match status" value="1"/>
</dbReference>
<dbReference type="InterPro" id="IPR011256">
    <property type="entry name" value="Reg_factor_effector_dom_sf"/>
</dbReference>
<evidence type="ECO:0000259" key="4">
    <source>
        <dbReference type="PROSITE" id="PS01124"/>
    </source>
</evidence>
<dbReference type="PANTHER" id="PTHR47504">
    <property type="entry name" value="RIGHT ORIGIN-BINDING PROTEIN"/>
    <property type="match status" value="1"/>
</dbReference>
<feature type="domain" description="HTH araC/xylS-type" evidence="4">
    <location>
        <begin position="5"/>
        <end position="103"/>
    </location>
</feature>
<evidence type="ECO:0000313" key="5">
    <source>
        <dbReference type="EMBL" id="CUX48150.1"/>
    </source>
</evidence>
<dbReference type="InterPro" id="IPR010499">
    <property type="entry name" value="AraC_E-bd"/>
</dbReference>
<dbReference type="SUPFAM" id="SSF55136">
    <property type="entry name" value="Probable bacterial effector-binding domain"/>
    <property type="match status" value="1"/>
</dbReference>
<keyword evidence="1" id="KW-0805">Transcription regulation</keyword>
<evidence type="ECO:0000313" key="6">
    <source>
        <dbReference type="Proteomes" id="UP000191897"/>
    </source>
</evidence>
<dbReference type="RefSeq" id="WP_080867289.1">
    <property type="nucleotide sequence ID" value="NZ_LT009731.1"/>
</dbReference>
<dbReference type="InterPro" id="IPR029442">
    <property type="entry name" value="GyrI-like"/>
</dbReference>
<dbReference type="Pfam" id="PF12833">
    <property type="entry name" value="HTH_18"/>
    <property type="match status" value="1"/>
</dbReference>
<dbReference type="GO" id="GO:0003700">
    <property type="term" value="F:DNA-binding transcription factor activity"/>
    <property type="evidence" value="ECO:0007669"/>
    <property type="project" value="InterPro"/>
</dbReference>
<dbReference type="PANTHER" id="PTHR47504:SF5">
    <property type="entry name" value="RIGHT ORIGIN-BINDING PROTEIN"/>
    <property type="match status" value="1"/>
</dbReference>
<sequence>MPALDKLIWQIESDLHKNLTLTVLSDRCAISTHHMCRLFQLSTGLSIMSYVRARRLSEAARTIAQCDADILTVALGAGYGSHEAFTRAFANYFNTLPSIVRKARSTSSLDLMEPITMKKDMFVDLQPPEIRRADAFMVVGLSTACSLENNGAIPALWQAFNLRESEVEAAVAGAAYGVCSVADDAGNCKYLAGVKALRKTPGMDHIEVPAQSYAVFVHNGHVSDLPRTAYTIWNKALPDAGLKTAPSPDFELYDRRFDPQTGRGIVEIWVPVIA</sequence>
<accession>A0A1S7R7S7</accession>
<dbReference type="InterPro" id="IPR018060">
    <property type="entry name" value="HTH_AraC"/>
</dbReference>
<dbReference type="SMART" id="SM00342">
    <property type="entry name" value="HTH_ARAC"/>
    <property type="match status" value="1"/>
</dbReference>
<protein>
    <submittedName>
        <fullName evidence="5">Transcriptional regulator, AraC family</fullName>
    </submittedName>
</protein>
<dbReference type="SMART" id="SM00871">
    <property type="entry name" value="AraC_E_bind"/>
    <property type="match status" value="1"/>
</dbReference>
<dbReference type="GO" id="GO:0043565">
    <property type="term" value="F:sequence-specific DNA binding"/>
    <property type="evidence" value="ECO:0007669"/>
    <property type="project" value="InterPro"/>
</dbReference>
<keyword evidence="2" id="KW-0238">DNA-binding</keyword>
<dbReference type="InterPro" id="IPR018062">
    <property type="entry name" value="HTH_AraC-typ_CS"/>
</dbReference>
<evidence type="ECO:0000256" key="3">
    <source>
        <dbReference type="ARBA" id="ARBA00023163"/>
    </source>
</evidence>
<dbReference type="InterPro" id="IPR050959">
    <property type="entry name" value="MarA-like"/>
</dbReference>
<dbReference type="Gene3D" id="1.10.10.60">
    <property type="entry name" value="Homeodomain-like"/>
    <property type="match status" value="2"/>
</dbReference>
<dbReference type="EMBL" id="FBWC01000022">
    <property type="protein sequence ID" value="CUX48150.1"/>
    <property type="molecule type" value="Genomic_DNA"/>
</dbReference>
<gene>
    <name evidence="5" type="ORF">AGR4C_Lc120077</name>
</gene>